<gene>
    <name evidence="2" type="ORF">A0O34_00560</name>
</gene>
<protein>
    <recommendedName>
        <fullName evidence="4">CN hydrolase domain-containing protein</fullName>
    </recommendedName>
</protein>
<sequence length="105" mass="11694">MKISVAQTRPIKGDIYANIEIHKKLINLAVSHKTDSIFFSELSVTGYESEDKAMIHYPEIAKKFSMPVLMSNCVGFCDNFQSVGKSSVRSKQGNLVGRPKSNIDQ</sequence>
<dbReference type="Proteomes" id="UP000077824">
    <property type="component" value="Chromosome"/>
</dbReference>
<dbReference type="SUPFAM" id="SSF56317">
    <property type="entry name" value="Carbon-nitrogen hydrolase"/>
    <property type="match status" value="1"/>
</dbReference>
<feature type="region of interest" description="Disordered" evidence="1">
    <location>
        <begin position="85"/>
        <end position="105"/>
    </location>
</feature>
<dbReference type="KEGG" id="chh:A0O34_00560"/>
<evidence type="ECO:0000256" key="1">
    <source>
        <dbReference type="SAM" id="MobiDB-lite"/>
    </source>
</evidence>
<keyword evidence="3" id="KW-1185">Reference proteome</keyword>
<evidence type="ECO:0008006" key="4">
    <source>
        <dbReference type="Google" id="ProtNLM"/>
    </source>
</evidence>
<dbReference type="InterPro" id="IPR036526">
    <property type="entry name" value="C-N_Hydrolase_sf"/>
</dbReference>
<dbReference type="STRING" id="1685010.A0O34_00560"/>
<accession>A0A172XQ76</accession>
<dbReference type="Gene3D" id="3.60.110.10">
    <property type="entry name" value="Carbon-nitrogen hydrolase"/>
    <property type="match status" value="1"/>
</dbReference>
<name>A0A172XQ76_9FLAO</name>
<dbReference type="EMBL" id="CP015199">
    <property type="protein sequence ID" value="ANF49138.1"/>
    <property type="molecule type" value="Genomic_DNA"/>
</dbReference>
<dbReference type="OrthoDB" id="9803818at2"/>
<evidence type="ECO:0000313" key="3">
    <source>
        <dbReference type="Proteomes" id="UP000077824"/>
    </source>
</evidence>
<evidence type="ECO:0000313" key="2">
    <source>
        <dbReference type="EMBL" id="ANF49138.1"/>
    </source>
</evidence>
<proteinExistence type="predicted"/>
<dbReference type="RefSeq" id="WP_066750068.1">
    <property type="nucleotide sequence ID" value="NZ_CP015199.1"/>
</dbReference>
<reference evidence="2 3" key="1">
    <citation type="submission" date="2016-04" db="EMBL/GenBank/DDBJ databases">
        <title>Complete Genome Sequence of Chryseobacterium sp. IHBB 10212.</title>
        <authorList>
            <person name="Pal M."/>
            <person name="Swarnkar M.K."/>
            <person name="Kaushal K."/>
            <person name="Chhibber S."/>
            <person name="Singh A.K."/>
            <person name="Gulati A."/>
        </authorList>
    </citation>
    <scope>NUCLEOTIDE SEQUENCE [LARGE SCALE GENOMIC DNA]</scope>
    <source>
        <strain evidence="2 3">IHBB 10212</strain>
    </source>
</reference>
<organism evidence="2 3">
    <name type="scientific">Chryseobacterium glaciei</name>
    <dbReference type="NCBI Taxonomy" id="1685010"/>
    <lineage>
        <taxon>Bacteria</taxon>
        <taxon>Pseudomonadati</taxon>
        <taxon>Bacteroidota</taxon>
        <taxon>Flavobacteriia</taxon>
        <taxon>Flavobacteriales</taxon>
        <taxon>Weeksellaceae</taxon>
        <taxon>Chryseobacterium group</taxon>
        <taxon>Chryseobacterium</taxon>
    </lineage>
</organism>
<dbReference type="AlphaFoldDB" id="A0A172XQ76"/>